<dbReference type="OrthoDB" id="680258at2759"/>
<reference evidence="5 6" key="1">
    <citation type="journal article" date="2020" name="Nat. Food">
        <title>A phased Vanilla planifolia genome enables genetic improvement of flavour and production.</title>
        <authorList>
            <person name="Hasing T."/>
            <person name="Tang H."/>
            <person name="Brym M."/>
            <person name="Khazi F."/>
            <person name="Huang T."/>
            <person name="Chambers A.H."/>
        </authorList>
    </citation>
    <scope>NUCLEOTIDE SEQUENCE [LARGE SCALE GENOMIC DNA]</scope>
    <source>
        <tissue evidence="3">Leaf</tissue>
    </source>
</reference>
<name>A0A835R801_VANPL</name>
<evidence type="ECO:0000313" key="5">
    <source>
        <dbReference type="Proteomes" id="UP000636800"/>
    </source>
</evidence>
<dbReference type="PANTHER" id="PTHR36040:SF5">
    <property type="entry name" value="TRANSMEMBRANE PROTEIN"/>
    <property type="match status" value="1"/>
</dbReference>
<comment type="caution">
    <text evidence="3">The sequence shown here is derived from an EMBL/GenBank/DDBJ whole genome shotgun (WGS) entry which is preliminary data.</text>
</comment>
<evidence type="ECO:0000256" key="2">
    <source>
        <dbReference type="SAM" id="SignalP"/>
    </source>
</evidence>
<dbReference type="Proteomes" id="UP000639772">
    <property type="component" value="Unassembled WGS sequence"/>
</dbReference>
<proteinExistence type="predicted"/>
<evidence type="ECO:0000313" key="4">
    <source>
        <dbReference type="EMBL" id="KAG0486162.1"/>
    </source>
</evidence>
<dbReference type="EMBL" id="JADCNL010000004">
    <property type="protein sequence ID" value="KAG0484336.1"/>
    <property type="molecule type" value="Genomic_DNA"/>
</dbReference>
<accession>A0A835R801</accession>
<feature type="region of interest" description="Disordered" evidence="1">
    <location>
        <begin position="46"/>
        <end position="80"/>
    </location>
</feature>
<keyword evidence="5" id="KW-1185">Reference proteome</keyword>
<dbReference type="Proteomes" id="UP000636800">
    <property type="component" value="Unassembled WGS sequence"/>
</dbReference>
<organism evidence="3 5">
    <name type="scientific">Vanilla planifolia</name>
    <name type="common">Vanilla</name>
    <dbReference type="NCBI Taxonomy" id="51239"/>
    <lineage>
        <taxon>Eukaryota</taxon>
        <taxon>Viridiplantae</taxon>
        <taxon>Streptophyta</taxon>
        <taxon>Embryophyta</taxon>
        <taxon>Tracheophyta</taxon>
        <taxon>Spermatophyta</taxon>
        <taxon>Magnoliopsida</taxon>
        <taxon>Liliopsida</taxon>
        <taxon>Asparagales</taxon>
        <taxon>Orchidaceae</taxon>
        <taxon>Vanilloideae</taxon>
        <taxon>Vanilleae</taxon>
        <taxon>Vanilla</taxon>
    </lineage>
</organism>
<evidence type="ECO:0000256" key="1">
    <source>
        <dbReference type="SAM" id="MobiDB-lite"/>
    </source>
</evidence>
<protein>
    <submittedName>
        <fullName evidence="3">Uncharacterized protein</fullName>
    </submittedName>
</protein>
<sequence length="80" mass="8571">MRSGTVLPLLLLMMLLCCVASTRMATAKKESFIDVGVRRSILGYPGNSVENHHAIPRTQFGSQTPPGEDDPGNGGNDTKN</sequence>
<dbReference type="EMBL" id="JADCNM010000004">
    <property type="protein sequence ID" value="KAG0486162.1"/>
    <property type="molecule type" value="Genomic_DNA"/>
</dbReference>
<keyword evidence="2" id="KW-0732">Signal</keyword>
<dbReference type="PANTHER" id="PTHR36040">
    <property type="entry name" value="OS04G0188500 PROTEIN"/>
    <property type="match status" value="1"/>
</dbReference>
<evidence type="ECO:0000313" key="6">
    <source>
        <dbReference type="Proteomes" id="UP000639772"/>
    </source>
</evidence>
<feature type="chain" id="PRO_5036240325" evidence="2">
    <location>
        <begin position="22"/>
        <end position="80"/>
    </location>
</feature>
<evidence type="ECO:0000313" key="3">
    <source>
        <dbReference type="EMBL" id="KAG0484336.1"/>
    </source>
</evidence>
<feature type="signal peptide" evidence="2">
    <location>
        <begin position="1"/>
        <end position="21"/>
    </location>
</feature>
<gene>
    <name evidence="4" type="ORF">HPP92_008257</name>
    <name evidence="3" type="ORF">HPP92_008415</name>
</gene>
<dbReference type="AlphaFoldDB" id="A0A835R801"/>